<comment type="caution">
    <text evidence="1">The sequence shown here is derived from an EMBL/GenBank/DDBJ whole genome shotgun (WGS) entry which is preliminary data.</text>
</comment>
<evidence type="ECO:0000313" key="2">
    <source>
        <dbReference type="Proteomes" id="UP000619486"/>
    </source>
</evidence>
<gene>
    <name evidence="1" type="ORF">GCM10014713_46260</name>
</gene>
<proteinExistence type="predicted"/>
<accession>A0A918LSK8</accession>
<dbReference type="AlphaFoldDB" id="A0A918LSK8"/>
<reference evidence="1" key="2">
    <citation type="submission" date="2020-09" db="EMBL/GenBank/DDBJ databases">
        <authorList>
            <person name="Sun Q."/>
            <person name="Ohkuma M."/>
        </authorList>
    </citation>
    <scope>NUCLEOTIDE SEQUENCE</scope>
    <source>
        <strain evidence="1">JCM 3172</strain>
    </source>
</reference>
<dbReference type="Proteomes" id="UP000619486">
    <property type="component" value="Unassembled WGS sequence"/>
</dbReference>
<name>A0A918LSK8_9ACTN</name>
<evidence type="ECO:0000313" key="1">
    <source>
        <dbReference type="EMBL" id="GGT47042.1"/>
    </source>
</evidence>
<protein>
    <submittedName>
        <fullName evidence="1">Uncharacterized protein</fullName>
    </submittedName>
</protein>
<dbReference type="EMBL" id="BMQQ01000019">
    <property type="protein sequence ID" value="GGT47042.1"/>
    <property type="molecule type" value="Genomic_DNA"/>
</dbReference>
<reference evidence="1" key="1">
    <citation type="journal article" date="2014" name="Int. J. Syst. Evol. Microbiol.">
        <title>Complete genome sequence of Corynebacterium casei LMG S-19264T (=DSM 44701T), isolated from a smear-ripened cheese.</title>
        <authorList>
            <consortium name="US DOE Joint Genome Institute (JGI-PGF)"/>
            <person name="Walter F."/>
            <person name="Albersmeier A."/>
            <person name="Kalinowski J."/>
            <person name="Ruckert C."/>
        </authorList>
    </citation>
    <scope>NUCLEOTIDE SEQUENCE</scope>
    <source>
        <strain evidence="1">JCM 3172</strain>
    </source>
</reference>
<keyword evidence="2" id="KW-1185">Reference proteome</keyword>
<organism evidence="1 2">
    <name type="scientific">Streptomyces purpureus</name>
    <dbReference type="NCBI Taxonomy" id="1951"/>
    <lineage>
        <taxon>Bacteria</taxon>
        <taxon>Bacillati</taxon>
        <taxon>Actinomycetota</taxon>
        <taxon>Actinomycetes</taxon>
        <taxon>Kitasatosporales</taxon>
        <taxon>Streptomycetaceae</taxon>
        <taxon>Streptomyces</taxon>
    </lineage>
</organism>
<sequence>MKGSVTDLAQERWGVTLGGEFPARFAEPGWSHEGTVDRRCPACGGELHALRRPYESQGRTYQYTALVCPVCPTAFTLSDLGVQRYDQLTEAVPLAACPDGPGVTVTAIVRVPAQPGPGVRASRPRGRAAAVDV</sequence>